<dbReference type="PANTHER" id="PTHR43643">
    <property type="entry name" value="HISTIDINOL-PHOSPHATE AMINOTRANSFERASE 2"/>
    <property type="match status" value="1"/>
</dbReference>
<evidence type="ECO:0000256" key="5">
    <source>
        <dbReference type="ARBA" id="ARBA00022576"/>
    </source>
</evidence>
<comment type="pathway">
    <text evidence="2 9">Amino-acid biosynthesis; L-histidine biosynthesis; L-histidine from 5-phospho-alpha-D-ribose 1-diphosphate: step 7/9.</text>
</comment>
<dbReference type="GO" id="GO:0000105">
    <property type="term" value="P:L-histidine biosynthetic process"/>
    <property type="evidence" value="ECO:0007669"/>
    <property type="project" value="UniProtKB-UniRule"/>
</dbReference>
<keyword evidence="9" id="KW-0028">Amino-acid biosynthesis</keyword>
<evidence type="ECO:0000256" key="4">
    <source>
        <dbReference type="ARBA" id="ARBA00011738"/>
    </source>
</evidence>
<gene>
    <name evidence="9" type="primary">hisC</name>
    <name evidence="11" type="ORF">DOO78_02575</name>
</gene>
<accession>A0A327MDG2</accession>
<sequence length="364" mass="38240">MPTLLPRPSILSIEPYVGGESKIPGVNRIVKLSSNEGAFGVPPGAQAAYARLAAELHRYPDGSATALRAAIGARFGLDPARIVCGNGSDELIGALILAYGGEGTELVMSAHGFVMYDIAGRYAGCRVIKVPERDLTADVDAMLAAVGPRTRLVFLANPNNPTGSMLPAGEVARLRAGLPEEVLLVLDSAYAEYVTRPDYDPGTALVEAGTNTVMTRTFSKIFGLGGVRLGWCYAPAHVIDILNRVRGPFNVNAPAMAAGIAALAEPDWVETSVAHNAEWRARLSEGLRAAGIGVHPSEGNFILADFGTAERAKAADAALKQRGLIVRMMGAYALPQALRITIGTAEECTMVLDALTGFMRGANG</sequence>
<reference evidence="12" key="1">
    <citation type="submission" date="2018-06" db="EMBL/GenBank/DDBJ databases">
        <authorList>
            <person name="Khan S.A."/>
        </authorList>
    </citation>
    <scope>NUCLEOTIDE SEQUENCE [LARGE SCALE GENOMIC DNA]</scope>
    <source>
        <strain evidence="12">DB-1506</strain>
    </source>
</reference>
<dbReference type="Gene3D" id="3.40.640.10">
    <property type="entry name" value="Type I PLP-dependent aspartate aminotransferase-like (Major domain)"/>
    <property type="match status" value="1"/>
</dbReference>
<comment type="subunit">
    <text evidence="4 9">Homodimer.</text>
</comment>
<dbReference type="GO" id="GO:0004400">
    <property type="term" value="F:histidinol-phosphate transaminase activity"/>
    <property type="evidence" value="ECO:0007669"/>
    <property type="project" value="UniProtKB-UniRule"/>
</dbReference>
<evidence type="ECO:0000313" key="12">
    <source>
        <dbReference type="Proteomes" id="UP000249065"/>
    </source>
</evidence>
<evidence type="ECO:0000256" key="6">
    <source>
        <dbReference type="ARBA" id="ARBA00022679"/>
    </source>
</evidence>
<comment type="caution">
    <text evidence="11">The sequence shown here is derived from an EMBL/GenBank/DDBJ whole genome shotgun (WGS) entry which is preliminary data.</text>
</comment>
<dbReference type="InterPro" id="IPR004839">
    <property type="entry name" value="Aminotransferase_I/II_large"/>
</dbReference>
<comment type="similarity">
    <text evidence="3 9">Belongs to the class-II pyridoxal-phosphate-dependent aminotransferase family. Histidinol-phosphate aminotransferase subfamily.</text>
</comment>
<feature type="domain" description="Aminotransferase class I/classII large" evidence="10">
    <location>
        <begin position="29"/>
        <end position="355"/>
    </location>
</feature>
<comment type="catalytic activity">
    <reaction evidence="8 9">
        <text>L-histidinol phosphate + 2-oxoglutarate = 3-(imidazol-4-yl)-2-oxopropyl phosphate + L-glutamate</text>
        <dbReference type="Rhea" id="RHEA:23744"/>
        <dbReference type="ChEBI" id="CHEBI:16810"/>
        <dbReference type="ChEBI" id="CHEBI:29985"/>
        <dbReference type="ChEBI" id="CHEBI:57766"/>
        <dbReference type="ChEBI" id="CHEBI:57980"/>
        <dbReference type="EC" id="2.6.1.9"/>
    </reaction>
</comment>
<dbReference type="GO" id="GO:0030170">
    <property type="term" value="F:pyridoxal phosphate binding"/>
    <property type="evidence" value="ECO:0007669"/>
    <property type="project" value="InterPro"/>
</dbReference>
<evidence type="ECO:0000256" key="2">
    <source>
        <dbReference type="ARBA" id="ARBA00005011"/>
    </source>
</evidence>
<dbReference type="Gene3D" id="3.90.1150.10">
    <property type="entry name" value="Aspartate Aminotransferase, domain 1"/>
    <property type="match status" value="1"/>
</dbReference>
<organism evidence="11 12">
    <name type="scientific">Roseicella frigidaeris</name>
    <dbReference type="NCBI Taxonomy" id="2230885"/>
    <lineage>
        <taxon>Bacteria</taxon>
        <taxon>Pseudomonadati</taxon>
        <taxon>Pseudomonadota</taxon>
        <taxon>Alphaproteobacteria</taxon>
        <taxon>Acetobacterales</taxon>
        <taxon>Roseomonadaceae</taxon>
        <taxon>Roseicella</taxon>
    </lineage>
</organism>
<dbReference type="OrthoDB" id="9809616at2"/>
<evidence type="ECO:0000313" key="11">
    <source>
        <dbReference type="EMBL" id="RAI61030.1"/>
    </source>
</evidence>
<dbReference type="CDD" id="cd00609">
    <property type="entry name" value="AAT_like"/>
    <property type="match status" value="1"/>
</dbReference>
<dbReference type="HAMAP" id="MF_01023">
    <property type="entry name" value="HisC_aminotrans_2"/>
    <property type="match status" value="1"/>
</dbReference>
<dbReference type="InterPro" id="IPR015421">
    <property type="entry name" value="PyrdxlP-dep_Trfase_major"/>
</dbReference>
<keyword evidence="9" id="KW-0368">Histidine biosynthesis</keyword>
<dbReference type="EMBL" id="QLIX01000001">
    <property type="protein sequence ID" value="RAI61030.1"/>
    <property type="molecule type" value="Genomic_DNA"/>
</dbReference>
<dbReference type="PANTHER" id="PTHR43643:SF3">
    <property type="entry name" value="HISTIDINOL-PHOSPHATE AMINOTRANSFERASE"/>
    <property type="match status" value="1"/>
</dbReference>
<protein>
    <recommendedName>
        <fullName evidence="9">Histidinol-phosphate aminotransferase</fullName>
        <ecNumber evidence="9">2.6.1.9</ecNumber>
    </recommendedName>
    <alternativeName>
        <fullName evidence="9">Imidazole acetol-phosphate transaminase</fullName>
    </alternativeName>
</protein>
<dbReference type="InterPro" id="IPR050106">
    <property type="entry name" value="HistidinolP_aminotransfase"/>
</dbReference>
<dbReference type="InterPro" id="IPR015424">
    <property type="entry name" value="PyrdxlP-dep_Trfase"/>
</dbReference>
<dbReference type="InterPro" id="IPR015422">
    <property type="entry name" value="PyrdxlP-dep_Trfase_small"/>
</dbReference>
<keyword evidence="12" id="KW-1185">Reference proteome</keyword>
<keyword evidence="5 9" id="KW-0032">Aminotransferase</keyword>
<dbReference type="InterPro" id="IPR005861">
    <property type="entry name" value="HisP_aminotrans"/>
</dbReference>
<dbReference type="AlphaFoldDB" id="A0A327MDG2"/>
<feature type="modified residue" description="N6-(pyridoxal phosphate)lysine" evidence="9">
    <location>
        <position position="220"/>
    </location>
</feature>
<dbReference type="NCBIfam" id="TIGR01141">
    <property type="entry name" value="hisC"/>
    <property type="match status" value="1"/>
</dbReference>
<keyword evidence="7 9" id="KW-0663">Pyridoxal phosphate</keyword>
<evidence type="ECO:0000259" key="10">
    <source>
        <dbReference type="Pfam" id="PF00155"/>
    </source>
</evidence>
<dbReference type="SUPFAM" id="SSF53383">
    <property type="entry name" value="PLP-dependent transferases"/>
    <property type="match status" value="1"/>
</dbReference>
<dbReference type="EC" id="2.6.1.9" evidence="9"/>
<evidence type="ECO:0000256" key="3">
    <source>
        <dbReference type="ARBA" id="ARBA00007970"/>
    </source>
</evidence>
<proteinExistence type="inferred from homology"/>
<evidence type="ECO:0000256" key="9">
    <source>
        <dbReference type="HAMAP-Rule" id="MF_01023"/>
    </source>
</evidence>
<dbReference type="UniPathway" id="UPA00031">
    <property type="reaction ID" value="UER00012"/>
</dbReference>
<name>A0A327MDG2_9PROT</name>
<keyword evidence="6 9" id="KW-0808">Transferase</keyword>
<evidence type="ECO:0000256" key="8">
    <source>
        <dbReference type="ARBA" id="ARBA00047481"/>
    </source>
</evidence>
<dbReference type="Proteomes" id="UP000249065">
    <property type="component" value="Unassembled WGS sequence"/>
</dbReference>
<dbReference type="Pfam" id="PF00155">
    <property type="entry name" value="Aminotran_1_2"/>
    <property type="match status" value="1"/>
</dbReference>
<comment type="cofactor">
    <cofactor evidence="1 9">
        <name>pyridoxal 5'-phosphate</name>
        <dbReference type="ChEBI" id="CHEBI:597326"/>
    </cofactor>
</comment>
<evidence type="ECO:0000256" key="1">
    <source>
        <dbReference type="ARBA" id="ARBA00001933"/>
    </source>
</evidence>
<evidence type="ECO:0000256" key="7">
    <source>
        <dbReference type="ARBA" id="ARBA00022898"/>
    </source>
</evidence>
<dbReference type="RefSeq" id="WP_111468144.1">
    <property type="nucleotide sequence ID" value="NZ_QLIX01000001.1"/>
</dbReference>